<dbReference type="GO" id="GO:0002218">
    <property type="term" value="P:activation of innate immune response"/>
    <property type="evidence" value="ECO:0007669"/>
    <property type="project" value="InterPro"/>
</dbReference>
<protein>
    <recommendedName>
        <fullName evidence="3">CCHC-type domain-containing protein</fullName>
    </recommendedName>
</protein>
<dbReference type="EMBL" id="ABJB010299361">
    <property type="status" value="NOT_ANNOTATED_CDS"/>
    <property type="molecule type" value="Genomic_DNA"/>
</dbReference>
<dbReference type="EnsemblMetazoa" id="ISCW000168-RA">
    <property type="protein sequence ID" value="ISCW000168-PA"/>
    <property type="gene ID" value="ISCW000168"/>
</dbReference>
<feature type="compositionally biased region" description="Basic and acidic residues" evidence="2">
    <location>
        <begin position="66"/>
        <end position="83"/>
    </location>
</feature>
<dbReference type="PROSITE" id="PS50158">
    <property type="entry name" value="ZF_CCHC"/>
    <property type="match status" value="1"/>
</dbReference>
<dbReference type="Gene3D" id="4.10.60.10">
    <property type="entry name" value="Zinc finger, CCHC-type"/>
    <property type="match status" value="1"/>
</dbReference>
<keyword evidence="1" id="KW-0862">Zinc</keyword>
<organism>
    <name type="scientific">Ixodes scapularis</name>
    <name type="common">Black-legged tick</name>
    <name type="synonym">Deer tick</name>
    <dbReference type="NCBI Taxonomy" id="6945"/>
    <lineage>
        <taxon>Eukaryota</taxon>
        <taxon>Metazoa</taxon>
        <taxon>Ecdysozoa</taxon>
        <taxon>Arthropoda</taxon>
        <taxon>Chelicerata</taxon>
        <taxon>Arachnida</taxon>
        <taxon>Acari</taxon>
        <taxon>Parasitiformes</taxon>
        <taxon>Ixodida</taxon>
        <taxon>Ixodoidea</taxon>
        <taxon>Ixodidae</taxon>
        <taxon>Ixodinae</taxon>
        <taxon>Ixodes</taxon>
    </lineage>
</organism>
<dbReference type="InterPro" id="IPR042509">
    <property type="entry name" value="ZCCHC3"/>
</dbReference>
<evidence type="ECO:0000259" key="3">
    <source>
        <dbReference type="PROSITE" id="PS50158"/>
    </source>
</evidence>
<keyword evidence="6" id="KW-1185">Reference proteome</keyword>
<keyword evidence="1" id="KW-0863">Zinc-finger</keyword>
<dbReference type="VEuPathDB" id="VectorBase:ISCI020671"/>
<feature type="compositionally biased region" description="Polar residues" evidence="2">
    <location>
        <begin position="100"/>
        <end position="114"/>
    </location>
</feature>
<reference evidence="4 6" key="1">
    <citation type="submission" date="2008-03" db="EMBL/GenBank/DDBJ databases">
        <title>Annotation of Ixodes scapularis.</title>
        <authorList>
            <consortium name="Ixodes scapularis Genome Project Consortium"/>
            <person name="Caler E."/>
            <person name="Hannick L.I."/>
            <person name="Bidwell S."/>
            <person name="Joardar V."/>
            <person name="Thiagarajan M."/>
            <person name="Amedeo P."/>
            <person name="Galinsky K.J."/>
            <person name="Schobel S."/>
            <person name="Inman J."/>
            <person name="Hostetler J."/>
            <person name="Miller J."/>
            <person name="Hammond M."/>
            <person name="Megy K."/>
            <person name="Lawson D."/>
            <person name="Kodira C."/>
            <person name="Sutton G."/>
            <person name="Meyer J."/>
            <person name="Hill C.A."/>
            <person name="Birren B."/>
            <person name="Nene V."/>
            <person name="Collins F."/>
            <person name="Alarcon-Chaidez F."/>
            <person name="Wikel S."/>
            <person name="Strausberg R."/>
        </authorList>
    </citation>
    <scope>NUCLEOTIDE SEQUENCE [LARGE SCALE GENOMIC DNA]</scope>
    <source>
        <strain evidence="6">Wikel</strain>
        <strain evidence="4">Wikel colony</strain>
    </source>
</reference>
<dbReference type="GO" id="GO:0003723">
    <property type="term" value="F:RNA binding"/>
    <property type="evidence" value="ECO:0007669"/>
    <property type="project" value="InterPro"/>
</dbReference>
<proteinExistence type="predicted"/>
<dbReference type="GO" id="GO:0008270">
    <property type="term" value="F:zinc ion binding"/>
    <property type="evidence" value="ECO:0007669"/>
    <property type="project" value="UniProtKB-KW"/>
</dbReference>
<feature type="domain" description="CCHC-type" evidence="3">
    <location>
        <begin position="22"/>
        <end position="37"/>
    </location>
</feature>
<evidence type="ECO:0000313" key="5">
    <source>
        <dbReference type="EnsemblMetazoa" id="ISCW000168-PA"/>
    </source>
</evidence>
<sequence length="204" mass="22404">MNEACRRCDQAGHLFYDCRTPRCARCGDYGHVSSECRAPCKLCDGDHPTSQCPVSTCARALTVEAHETQREDGGHEGDNPFSKEDEEADMPAAALRPGENSETQRGGASSETHLTCTREVRDFEGKVPVTGFYSFGEHNGAAILVSLTYRGSVGKYQHDEEGRLLPVDFVHKGNVLRAKDSLGGTRKEHPWKAKGLVSWSHLDP</sequence>
<dbReference type="HOGENOM" id="CLU_1344587_0_0_1"/>
<reference evidence="5" key="2">
    <citation type="submission" date="2020-05" db="UniProtKB">
        <authorList>
            <consortium name="EnsemblMetazoa"/>
        </authorList>
    </citation>
    <scope>IDENTIFICATION</scope>
    <source>
        <strain evidence="5">wikel</strain>
    </source>
</reference>
<dbReference type="Proteomes" id="UP000001555">
    <property type="component" value="Unassembled WGS sequence"/>
</dbReference>
<dbReference type="EMBL" id="DS642089">
    <property type="protein sequence ID" value="EEC01903.1"/>
    <property type="molecule type" value="Genomic_DNA"/>
</dbReference>
<dbReference type="SMART" id="SM00343">
    <property type="entry name" value="ZnF_C2HC"/>
    <property type="match status" value="2"/>
</dbReference>
<dbReference type="SUPFAM" id="SSF57756">
    <property type="entry name" value="Retrovirus zinc finger-like domains"/>
    <property type="match status" value="1"/>
</dbReference>
<name>B7P5N1_IXOSC</name>
<dbReference type="PANTHER" id="PTHR22639:SF3">
    <property type="entry name" value="ZINC FINGER CCHC DOMAIN-CONTAINING PROTEIN 3"/>
    <property type="match status" value="1"/>
</dbReference>
<accession>B7P5N1</accession>
<dbReference type="Pfam" id="PF00098">
    <property type="entry name" value="zf-CCHC"/>
    <property type="match status" value="1"/>
</dbReference>
<evidence type="ECO:0000256" key="2">
    <source>
        <dbReference type="SAM" id="MobiDB-lite"/>
    </source>
</evidence>
<evidence type="ECO:0000313" key="4">
    <source>
        <dbReference type="EMBL" id="EEC01903.1"/>
    </source>
</evidence>
<dbReference type="PANTHER" id="PTHR22639">
    <property type="entry name" value="GAG-RELATED PROTEIN"/>
    <property type="match status" value="1"/>
</dbReference>
<dbReference type="VEuPathDB" id="VectorBase:ISCW000168"/>
<evidence type="ECO:0000256" key="1">
    <source>
        <dbReference type="PROSITE-ProRule" id="PRU00047"/>
    </source>
</evidence>
<gene>
    <name evidence="4" type="ORF">IscW_ISCW000168</name>
</gene>
<dbReference type="InterPro" id="IPR036875">
    <property type="entry name" value="Znf_CCHC_sf"/>
</dbReference>
<keyword evidence="1" id="KW-0479">Metal-binding</keyword>
<dbReference type="InParanoid" id="B7P5N1"/>
<evidence type="ECO:0000313" key="6">
    <source>
        <dbReference type="Proteomes" id="UP000001555"/>
    </source>
</evidence>
<dbReference type="GO" id="GO:0003690">
    <property type="term" value="F:double-stranded DNA binding"/>
    <property type="evidence" value="ECO:0007669"/>
    <property type="project" value="InterPro"/>
</dbReference>
<dbReference type="PaxDb" id="6945-B7P5N1"/>
<feature type="region of interest" description="Disordered" evidence="2">
    <location>
        <begin position="66"/>
        <end position="114"/>
    </location>
</feature>
<dbReference type="AlphaFoldDB" id="B7P5N1"/>
<dbReference type="InterPro" id="IPR001878">
    <property type="entry name" value="Znf_CCHC"/>
</dbReference>